<reference evidence="2 3" key="1">
    <citation type="submission" date="2024-03" db="EMBL/GenBank/DDBJ databases">
        <title>Aureococcus anophagefferens CCMP1851 and Kratosvirus quantuckense: Draft genome of a second virus-susceptible host strain in the model system.</title>
        <authorList>
            <person name="Chase E."/>
            <person name="Truchon A.R."/>
            <person name="Schepens W."/>
            <person name="Wilhelm S.W."/>
        </authorList>
    </citation>
    <scope>NUCLEOTIDE SEQUENCE [LARGE SCALE GENOMIC DNA]</scope>
    <source>
        <strain evidence="2 3">CCMP1851</strain>
    </source>
</reference>
<dbReference type="Pfam" id="PF08238">
    <property type="entry name" value="Sel1"/>
    <property type="match status" value="3"/>
</dbReference>
<organism evidence="2 3">
    <name type="scientific">Aureococcus anophagefferens</name>
    <name type="common">Harmful bloom alga</name>
    <dbReference type="NCBI Taxonomy" id="44056"/>
    <lineage>
        <taxon>Eukaryota</taxon>
        <taxon>Sar</taxon>
        <taxon>Stramenopiles</taxon>
        <taxon>Ochrophyta</taxon>
        <taxon>Pelagophyceae</taxon>
        <taxon>Pelagomonadales</taxon>
        <taxon>Pelagomonadaceae</taxon>
        <taxon>Aureococcus</taxon>
    </lineage>
</organism>
<evidence type="ECO:0000313" key="2">
    <source>
        <dbReference type="EMBL" id="KAK7237358.1"/>
    </source>
</evidence>
<dbReference type="InterPro" id="IPR011990">
    <property type="entry name" value="TPR-like_helical_dom_sf"/>
</dbReference>
<protein>
    <recommendedName>
        <fullName evidence="4">Sel1 repeat family protein</fullName>
    </recommendedName>
</protein>
<dbReference type="InterPro" id="IPR050767">
    <property type="entry name" value="Sel1_AlgK"/>
</dbReference>
<sequence length="121" mass="13020">MNALGALYGLGLGVKMDLNKARQLYRMAVDRGDAAAQCNLAMGVRKEGKYDEAMRLFLLSAKQGYAHAIYGIAVMYVNGMVGGRPDYVAARPWLERAAAGTNVEIAEKARGVLAQLDARGL</sequence>
<dbReference type="Proteomes" id="UP001363151">
    <property type="component" value="Unassembled WGS sequence"/>
</dbReference>
<dbReference type="SUPFAM" id="SSF81901">
    <property type="entry name" value="HCP-like"/>
    <property type="match status" value="1"/>
</dbReference>
<evidence type="ECO:0000256" key="1">
    <source>
        <dbReference type="ARBA" id="ARBA00038101"/>
    </source>
</evidence>
<evidence type="ECO:0000313" key="3">
    <source>
        <dbReference type="Proteomes" id="UP001363151"/>
    </source>
</evidence>
<dbReference type="EMBL" id="JBBJCI010000252">
    <property type="protein sequence ID" value="KAK7237358.1"/>
    <property type="molecule type" value="Genomic_DNA"/>
</dbReference>
<accession>A0ABR1FSK1</accession>
<proteinExistence type="inferred from homology"/>
<name>A0ABR1FSK1_AURAN</name>
<keyword evidence="3" id="KW-1185">Reference proteome</keyword>
<dbReference type="PANTHER" id="PTHR11102">
    <property type="entry name" value="SEL-1-LIKE PROTEIN"/>
    <property type="match status" value="1"/>
</dbReference>
<evidence type="ECO:0008006" key="4">
    <source>
        <dbReference type="Google" id="ProtNLM"/>
    </source>
</evidence>
<comment type="caution">
    <text evidence="2">The sequence shown here is derived from an EMBL/GenBank/DDBJ whole genome shotgun (WGS) entry which is preliminary data.</text>
</comment>
<dbReference type="SMART" id="SM00671">
    <property type="entry name" value="SEL1"/>
    <property type="match status" value="3"/>
</dbReference>
<gene>
    <name evidence="2" type="ORF">SO694_00096080</name>
</gene>
<comment type="similarity">
    <text evidence="1">Belongs to the sel-1 family.</text>
</comment>
<dbReference type="InterPro" id="IPR006597">
    <property type="entry name" value="Sel1-like"/>
</dbReference>
<dbReference type="PANTHER" id="PTHR11102:SF160">
    <property type="entry name" value="ERAD-ASSOCIATED E3 UBIQUITIN-PROTEIN LIGASE COMPONENT HRD3"/>
    <property type="match status" value="1"/>
</dbReference>
<dbReference type="Gene3D" id="1.25.40.10">
    <property type="entry name" value="Tetratricopeptide repeat domain"/>
    <property type="match status" value="1"/>
</dbReference>